<sequence length="81" mass="9566">MFRCLFCRQKAMPKFARGWDWFTGYFDRTVHVCPVCQKERAREVSELFRRAQAKPLLGKTNSLDMVLMEVKARQDEHEGSP</sequence>
<dbReference type="RefSeq" id="WP_149668071.1">
    <property type="nucleotide sequence ID" value="NZ_VTUZ01000001.1"/>
</dbReference>
<evidence type="ECO:0000313" key="2">
    <source>
        <dbReference type="Proteomes" id="UP000325273"/>
    </source>
</evidence>
<dbReference type="EMBL" id="VTUZ01000001">
    <property type="protein sequence ID" value="KAA1015944.1"/>
    <property type="molecule type" value="Genomic_DNA"/>
</dbReference>
<comment type="caution">
    <text evidence="1">The sequence shown here is derived from an EMBL/GenBank/DDBJ whole genome shotgun (WGS) entry which is preliminary data.</text>
</comment>
<name>A0A5B0HLY3_9BURK</name>
<organism evidence="1 2">
    <name type="scientific">Paraburkholderia panacisoli</name>
    <dbReference type="NCBI Taxonomy" id="2603818"/>
    <lineage>
        <taxon>Bacteria</taxon>
        <taxon>Pseudomonadati</taxon>
        <taxon>Pseudomonadota</taxon>
        <taxon>Betaproteobacteria</taxon>
        <taxon>Burkholderiales</taxon>
        <taxon>Burkholderiaceae</taxon>
        <taxon>Paraburkholderia</taxon>
    </lineage>
</organism>
<reference evidence="1 2" key="1">
    <citation type="submission" date="2019-08" db="EMBL/GenBank/DDBJ databases">
        <title>Paraburkholderia sp. DCY113.</title>
        <authorList>
            <person name="Kang J."/>
        </authorList>
    </citation>
    <scope>NUCLEOTIDE SEQUENCE [LARGE SCALE GENOMIC DNA]</scope>
    <source>
        <strain evidence="1 2">DCY113</strain>
    </source>
</reference>
<dbReference type="Proteomes" id="UP000325273">
    <property type="component" value="Unassembled WGS sequence"/>
</dbReference>
<accession>A0A5B0HLY3</accession>
<dbReference type="AlphaFoldDB" id="A0A5B0HLY3"/>
<proteinExistence type="predicted"/>
<evidence type="ECO:0000313" key="1">
    <source>
        <dbReference type="EMBL" id="KAA1015944.1"/>
    </source>
</evidence>
<gene>
    <name evidence="1" type="ORF">FVF58_00900</name>
</gene>
<protein>
    <submittedName>
        <fullName evidence="1">Uncharacterized protein</fullName>
    </submittedName>
</protein>
<keyword evidence="2" id="KW-1185">Reference proteome</keyword>